<proteinExistence type="inferred from homology"/>
<evidence type="ECO:0000256" key="3">
    <source>
        <dbReference type="ARBA" id="ARBA00022692"/>
    </source>
</evidence>
<feature type="transmembrane region" description="Helical" evidence="6">
    <location>
        <begin position="244"/>
        <end position="266"/>
    </location>
</feature>
<feature type="transmembrane region" description="Helical" evidence="6">
    <location>
        <begin position="147"/>
        <end position="172"/>
    </location>
</feature>
<evidence type="ECO:0000313" key="9">
    <source>
        <dbReference type="EMBL" id="ESO95344.1"/>
    </source>
</evidence>
<feature type="transmembrane region" description="Helical" evidence="6">
    <location>
        <begin position="305"/>
        <end position="327"/>
    </location>
</feature>
<dbReference type="EMBL" id="KB201656">
    <property type="protein sequence ID" value="ESO95344.1"/>
    <property type="molecule type" value="Genomic_DNA"/>
</dbReference>
<evidence type="ECO:0000256" key="6">
    <source>
        <dbReference type="SAM" id="Phobius"/>
    </source>
</evidence>
<dbReference type="Proteomes" id="UP000030746">
    <property type="component" value="Unassembled WGS sequence"/>
</dbReference>
<dbReference type="AlphaFoldDB" id="V4C1N4"/>
<dbReference type="Gene3D" id="1.20.1250.20">
    <property type="entry name" value="MFS general substrate transporter like domains"/>
    <property type="match status" value="2"/>
</dbReference>
<evidence type="ECO:0000259" key="8">
    <source>
        <dbReference type="PROSITE" id="PS50850"/>
    </source>
</evidence>
<dbReference type="GeneID" id="20252066"/>
<feature type="signal peptide" evidence="7">
    <location>
        <begin position="1"/>
        <end position="20"/>
    </location>
</feature>
<dbReference type="PIRSF" id="PIRSF002808">
    <property type="entry name" value="Hexose_phosphate_transp"/>
    <property type="match status" value="1"/>
</dbReference>
<keyword evidence="4 6" id="KW-1133">Transmembrane helix</keyword>
<evidence type="ECO:0000256" key="2">
    <source>
        <dbReference type="ARBA" id="ARBA00009598"/>
    </source>
</evidence>
<dbReference type="OrthoDB" id="3639251at2759"/>
<feature type="transmembrane region" description="Helical" evidence="6">
    <location>
        <begin position="278"/>
        <end position="299"/>
    </location>
</feature>
<evidence type="ECO:0000256" key="5">
    <source>
        <dbReference type="ARBA" id="ARBA00023136"/>
    </source>
</evidence>
<dbReference type="PROSITE" id="PS50850">
    <property type="entry name" value="MFS"/>
    <property type="match status" value="1"/>
</dbReference>
<dbReference type="PANTHER" id="PTHR43826">
    <property type="entry name" value="GLUCOSE-6-PHOSPHATE EXCHANGER SLC37A4"/>
    <property type="match status" value="1"/>
</dbReference>
<keyword evidence="3 6" id="KW-0812">Transmembrane</keyword>
<evidence type="ECO:0000313" key="10">
    <source>
        <dbReference type="Proteomes" id="UP000030746"/>
    </source>
</evidence>
<reference evidence="9 10" key="1">
    <citation type="journal article" date="2013" name="Nature">
        <title>Insights into bilaterian evolution from three spiralian genomes.</title>
        <authorList>
            <person name="Simakov O."/>
            <person name="Marletaz F."/>
            <person name="Cho S.J."/>
            <person name="Edsinger-Gonzales E."/>
            <person name="Havlak P."/>
            <person name="Hellsten U."/>
            <person name="Kuo D.H."/>
            <person name="Larsson T."/>
            <person name="Lv J."/>
            <person name="Arendt D."/>
            <person name="Savage R."/>
            <person name="Osoegawa K."/>
            <person name="de Jong P."/>
            <person name="Grimwood J."/>
            <person name="Chapman J.A."/>
            <person name="Shapiro H."/>
            <person name="Aerts A."/>
            <person name="Otillar R.P."/>
            <person name="Terry A.Y."/>
            <person name="Boore J.L."/>
            <person name="Grigoriev I.V."/>
            <person name="Lindberg D.R."/>
            <person name="Seaver E.C."/>
            <person name="Weisblat D.A."/>
            <person name="Putnam N.H."/>
            <person name="Rokhsar D.S."/>
        </authorList>
    </citation>
    <scope>NUCLEOTIDE SEQUENCE [LARGE SCALE GENOMIC DNA]</scope>
</reference>
<dbReference type="GO" id="GO:0061513">
    <property type="term" value="F:glucose 6-phosphate:phosphate antiporter activity"/>
    <property type="evidence" value="ECO:0007669"/>
    <property type="project" value="TreeGrafter"/>
</dbReference>
<dbReference type="STRING" id="225164.V4C1N4"/>
<dbReference type="KEGG" id="lgi:LOTGIDRAFT_73040"/>
<dbReference type="InterPro" id="IPR036259">
    <property type="entry name" value="MFS_trans_sf"/>
</dbReference>
<dbReference type="InterPro" id="IPR051337">
    <property type="entry name" value="OPA_Antiporter"/>
</dbReference>
<feature type="transmembrane region" description="Helical" evidence="6">
    <location>
        <begin position="71"/>
        <end position="97"/>
    </location>
</feature>
<feature type="non-terminal residue" evidence="9">
    <location>
        <position position="379"/>
    </location>
</feature>
<dbReference type="InterPro" id="IPR011701">
    <property type="entry name" value="MFS"/>
</dbReference>
<dbReference type="InterPro" id="IPR000849">
    <property type="entry name" value="Sugar_P_transporter"/>
</dbReference>
<dbReference type="HOGENOM" id="CLU_001265_31_0_1"/>
<dbReference type="Pfam" id="PF07690">
    <property type="entry name" value="MFS_1"/>
    <property type="match status" value="1"/>
</dbReference>
<dbReference type="RefSeq" id="XP_009053782.1">
    <property type="nucleotide sequence ID" value="XM_009055534.1"/>
</dbReference>
<dbReference type="SUPFAM" id="SSF103473">
    <property type="entry name" value="MFS general substrate transporter"/>
    <property type="match status" value="1"/>
</dbReference>
<dbReference type="PANTHER" id="PTHR43826:SF3">
    <property type="entry name" value="GLUCOSE-6-PHOSPHATE EXCHANGER SLC37A4"/>
    <property type="match status" value="1"/>
</dbReference>
<keyword evidence="7" id="KW-0732">Signal</keyword>
<evidence type="ECO:0000256" key="1">
    <source>
        <dbReference type="ARBA" id="ARBA00004127"/>
    </source>
</evidence>
<dbReference type="GO" id="GO:0035435">
    <property type="term" value="P:phosphate ion transmembrane transport"/>
    <property type="evidence" value="ECO:0007669"/>
    <property type="project" value="TreeGrafter"/>
</dbReference>
<dbReference type="CTD" id="20252066"/>
<sequence length="379" mass="41507">LFLTLFTGYFLLYCVRKSFSFASPYIMEEEKLEKNQLGMVVSSQMLGYTISKFLSGVVVDSSSPSKMFSLSLFLTGFTALLFTLFNSVSLFSILWFLNGLSQGPSWPSCAILLKRWFPASQFGTWWSALSSASNLAGSVGPLLITTLIYYFGWRTALCIGGVMCIVISIYIFSSISDSPSKTSNAKKSDDRTPPAKASKKLLLNILKEPVFVGVCINYLLISMIRGGCSDWGQLYLIQDKGHSLVTGFLFTSSQEMGGFIGSLSAGYFSDFLLKVRTWFLFSIIFPVFGCLFMLLYYVTAASYQIMISVIGFGLGFGLYGVISLYGVTAMESAPVGLEGTAHSIASLSANVGVVISGYPLSLMAEYYSWYAVFQLLAVV</sequence>
<keyword evidence="5 6" id="KW-0472">Membrane</keyword>
<feature type="transmembrane region" description="Helical" evidence="6">
    <location>
        <begin position="201"/>
        <end position="224"/>
    </location>
</feature>
<dbReference type="OMA" id="RWFMGAG"/>
<evidence type="ECO:0000256" key="7">
    <source>
        <dbReference type="SAM" id="SignalP"/>
    </source>
</evidence>
<protein>
    <recommendedName>
        <fullName evidence="8">Major facilitator superfamily (MFS) profile domain-containing protein</fullName>
    </recommendedName>
</protein>
<feature type="domain" description="Major facilitator superfamily (MFS) profile" evidence="8">
    <location>
        <begin position="1"/>
        <end position="379"/>
    </location>
</feature>
<keyword evidence="10" id="KW-1185">Reference proteome</keyword>
<feature type="transmembrane region" description="Helical" evidence="6">
    <location>
        <begin position="38"/>
        <end position="59"/>
    </location>
</feature>
<comment type="similarity">
    <text evidence="2">Belongs to the major facilitator superfamily. Organophosphate:Pi antiporter (OPA) (TC 2.A.1.4) family.</text>
</comment>
<feature type="chain" id="PRO_5004719827" description="Major facilitator superfamily (MFS) profile domain-containing protein" evidence="7">
    <location>
        <begin position="21"/>
        <end position="379"/>
    </location>
</feature>
<dbReference type="GO" id="GO:0005789">
    <property type="term" value="C:endoplasmic reticulum membrane"/>
    <property type="evidence" value="ECO:0007669"/>
    <property type="project" value="TreeGrafter"/>
</dbReference>
<name>V4C1N4_LOTGI</name>
<comment type="subcellular location">
    <subcellularLocation>
        <location evidence="1">Endomembrane system</location>
        <topology evidence="1">Multi-pass membrane protein</topology>
    </subcellularLocation>
</comment>
<accession>V4C1N4</accession>
<dbReference type="InterPro" id="IPR020846">
    <property type="entry name" value="MFS_dom"/>
</dbReference>
<evidence type="ECO:0000256" key="4">
    <source>
        <dbReference type="ARBA" id="ARBA00022989"/>
    </source>
</evidence>
<feature type="non-terminal residue" evidence="9">
    <location>
        <position position="1"/>
    </location>
</feature>
<gene>
    <name evidence="9" type="ORF">LOTGIDRAFT_73040</name>
</gene>
<organism evidence="9 10">
    <name type="scientific">Lottia gigantea</name>
    <name type="common">Giant owl limpet</name>
    <dbReference type="NCBI Taxonomy" id="225164"/>
    <lineage>
        <taxon>Eukaryota</taxon>
        <taxon>Metazoa</taxon>
        <taxon>Spiralia</taxon>
        <taxon>Lophotrochozoa</taxon>
        <taxon>Mollusca</taxon>
        <taxon>Gastropoda</taxon>
        <taxon>Patellogastropoda</taxon>
        <taxon>Lottioidea</taxon>
        <taxon>Lottiidae</taxon>
        <taxon>Lottia</taxon>
    </lineage>
</organism>